<evidence type="ECO:0000256" key="4">
    <source>
        <dbReference type="ARBA" id="ARBA00023163"/>
    </source>
</evidence>
<name>A0A3A8JPH6_9BACT</name>
<dbReference type="Proteomes" id="UP000268094">
    <property type="component" value="Unassembled WGS sequence"/>
</dbReference>
<evidence type="ECO:0000313" key="6">
    <source>
        <dbReference type="EMBL" id="RKG92351.1"/>
    </source>
</evidence>
<dbReference type="RefSeq" id="WP_120539723.1">
    <property type="nucleotide sequence ID" value="NZ_RAVZ01000027.1"/>
</dbReference>
<reference evidence="7" key="1">
    <citation type="submission" date="2018-09" db="EMBL/GenBank/DDBJ databases">
        <authorList>
            <person name="Livingstone P.G."/>
            <person name="Whitworth D.E."/>
        </authorList>
    </citation>
    <scope>NUCLEOTIDE SEQUENCE [LARGE SCALE GENOMIC DNA]</scope>
    <source>
        <strain evidence="7">CA054A</strain>
    </source>
</reference>
<keyword evidence="4" id="KW-0804">Transcription</keyword>
<dbReference type="Gene3D" id="1.10.10.10">
    <property type="entry name" value="Winged helix-like DNA-binding domain superfamily/Winged helix DNA-binding domain"/>
    <property type="match status" value="1"/>
</dbReference>
<dbReference type="SUPFAM" id="SSF53850">
    <property type="entry name" value="Periplasmic binding protein-like II"/>
    <property type="match status" value="1"/>
</dbReference>
<evidence type="ECO:0000256" key="3">
    <source>
        <dbReference type="ARBA" id="ARBA00023125"/>
    </source>
</evidence>
<feature type="domain" description="HTH lysR-type" evidence="5">
    <location>
        <begin position="9"/>
        <end position="66"/>
    </location>
</feature>
<keyword evidence="7" id="KW-1185">Reference proteome</keyword>
<dbReference type="AlphaFoldDB" id="A0A3A8JPH6"/>
<evidence type="ECO:0000259" key="5">
    <source>
        <dbReference type="PROSITE" id="PS50931"/>
    </source>
</evidence>
<dbReference type="PANTHER" id="PTHR30118">
    <property type="entry name" value="HTH-TYPE TRANSCRIPTIONAL REGULATOR LEUO-RELATED"/>
    <property type="match status" value="1"/>
</dbReference>
<dbReference type="OrthoDB" id="9774011at2"/>
<organism evidence="6 7">
    <name type="scientific">Corallococcus terminator</name>
    <dbReference type="NCBI Taxonomy" id="2316733"/>
    <lineage>
        <taxon>Bacteria</taxon>
        <taxon>Pseudomonadati</taxon>
        <taxon>Myxococcota</taxon>
        <taxon>Myxococcia</taxon>
        <taxon>Myxococcales</taxon>
        <taxon>Cystobacterineae</taxon>
        <taxon>Myxococcaceae</taxon>
        <taxon>Corallococcus</taxon>
    </lineage>
</organism>
<dbReference type="InterPro" id="IPR000847">
    <property type="entry name" value="LysR_HTH_N"/>
</dbReference>
<evidence type="ECO:0000313" key="7">
    <source>
        <dbReference type="Proteomes" id="UP000268094"/>
    </source>
</evidence>
<dbReference type="GO" id="GO:0003677">
    <property type="term" value="F:DNA binding"/>
    <property type="evidence" value="ECO:0007669"/>
    <property type="project" value="UniProtKB-KW"/>
</dbReference>
<protein>
    <submittedName>
        <fullName evidence="6">LysR family transcriptional regulator</fullName>
    </submittedName>
</protein>
<dbReference type="Pfam" id="PF03466">
    <property type="entry name" value="LysR_substrate"/>
    <property type="match status" value="1"/>
</dbReference>
<dbReference type="Pfam" id="PF00126">
    <property type="entry name" value="HTH_1"/>
    <property type="match status" value="1"/>
</dbReference>
<comment type="caution">
    <text evidence="6">The sequence shown here is derived from an EMBL/GenBank/DDBJ whole genome shotgun (WGS) entry which is preliminary data.</text>
</comment>
<dbReference type="InterPro" id="IPR005119">
    <property type="entry name" value="LysR_subst-bd"/>
</dbReference>
<proteinExistence type="inferred from homology"/>
<dbReference type="InterPro" id="IPR036390">
    <property type="entry name" value="WH_DNA-bd_sf"/>
</dbReference>
<dbReference type="GO" id="GO:0003700">
    <property type="term" value="F:DNA-binding transcription factor activity"/>
    <property type="evidence" value="ECO:0007669"/>
    <property type="project" value="InterPro"/>
</dbReference>
<keyword evidence="3" id="KW-0238">DNA-binding</keyword>
<dbReference type="EMBL" id="RAVZ01000027">
    <property type="protein sequence ID" value="RKG92351.1"/>
    <property type="molecule type" value="Genomic_DNA"/>
</dbReference>
<evidence type="ECO:0000256" key="2">
    <source>
        <dbReference type="ARBA" id="ARBA00023015"/>
    </source>
</evidence>
<accession>A0A3A8JPH6</accession>
<dbReference type="InterPro" id="IPR036388">
    <property type="entry name" value="WH-like_DNA-bd_sf"/>
</dbReference>
<dbReference type="Gene3D" id="3.40.190.10">
    <property type="entry name" value="Periplasmic binding protein-like II"/>
    <property type="match status" value="2"/>
</dbReference>
<dbReference type="SUPFAM" id="SSF46785">
    <property type="entry name" value="Winged helix' DNA-binding domain"/>
    <property type="match status" value="1"/>
</dbReference>
<dbReference type="PROSITE" id="PS50931">
    <property type="entry name" value="HTH_LYSR"/>
    <property type="match status" value="1"/>
</dbReference>
<keyword evidence="2" id="KW-0805">Transcription regulation</keyword>
<comment type="similarity">
    <text evidence="1">Belongs to the LysR transcriptional regulatory family.</text>
</comment>
<dbReference type="PANTHER" id="PTHR30118:SF15">
    <property type="entry name" value="TRANSCRIPTIONAL REGULATORY PROTEIN"/>
    <property type="match status" value="1"/>
</dbReference>
<gene>
    <name evidence="6" type="ORF">D7V88_06475</name>
</gene>
<sequence>MNVVRARDLDLNLLRVLVAVADTGSVTKAAAGLYLTQSAVSAALARLSESLDTPMLVRHGRGVILTSRAARLVTEVRPLLEAMLQAALAPARFDPTTSERIIRLGLSDFSDEWLLPPLLRRLGRDAPRMRLVCTPVQFRTVVDALATRRVDLAATVIDKLPQTILRTPLIRGHFVCLFDPRHVRLGARPSKRTYLAQEHVIVSYNGDLRGTVEDRYGVERRVRCSVASFSAIGAIVDGSQLVATLPEVFAAQLLRQRPHLRSAPFPFAHRAGGMDLLWPAALDEDDACAFVRSAIIDIARQVPAPS</sequence>
<evidence type="ECO:0000256" key="1">
    <source>
        <dbReference type="ARBA" id="ARBA00009437"/>
    </source>
</evidence>
<dbReference type="InterPro" id="IPR050389">
    <property type="entry name" value="LysR-type_TF"/>
</dbReference>